<keyword evidence="1" id="KW-1133">Transmembrane helix</keyword>
<name>A0A6S6T9P5_9BACT</name>
<evidence type="ECO:0000256" key="1">
    <source>
        <dbReference type="SAM" id="Phobius"/>
    </source>
</evidence>
<accession>A0A6S6T9P5</accession>
<evidence type="ECO:0000313" key="2">
    <source>
        <dbReference type="EMBL" id="CAA6812110.1"/>
    </source>
</evidence>
<feature type="transmembrane region" description="Helical" evidence="1">
    <location>
        <begin position="171"/>
        <end position="191"/>
    </location>
</feature>
<feature type="transmembrane region" description="Helical" evidence="1">
    <location>
        <begin position="47"/>
        <end position="67"/>
    </location>
</feature>
<reference evidence="2" key="1">
    <citation type="submission" date="2020-01" db="EMBL/GenBank/DDBJ databases">
        <authorList>
            <person name="Meier V. D."/>
            <person name="Meier V D."/>
        </authorList>
    </citation>
    <scope>NUCLEOTIDE SEQUENCE</scope>
    <source>
        <strain evidence="2">HLG_WM_MAG_06</strain>
    </source>
</reference>
<feature type="transmembrane region" description="Helical" evidence="1">
    <location>
        <begin position="12"/>
        <end position="35"/>
    </location>
</feature>
<sequence>MIKTLTSAGFSYLFKFIGFIVLGLIINGVLAMVYFDNISGLFQNNNILLGSITIVTVILFPMLWLLFGKTEAVSSAIFKVMNGHLEDLVEFVIKNFLTEGSRDKVGDYGSKLEGQSTVTRFILEFLFEKINFFEEISKLLKEKDYSDEELTLKMCEKIREEEFFEDLEPSLLTPFLLMVVNIGVLYVANYFL</sequence>
<dbReference type="AlphaFoldDB" id="A0A6S6T9P5"/>
<gene>
    <name evidence="2" type="ORF">HELGO_WM18557</name>
</gene>
<protein>
    <recommendedName>
        <fullName evidence="3">Type II secretion system protein GspF domain-containing protein</fullName>
    </recommendedName>
</protein>
<keyword evidence="1" id="KW-0812">Transmembrane</keyword>
<evidence type="ECO:0008006" key="3">
    <source>
        <dbReference type="Google" id="ProtNLM"/>
    </source>
</evidence>
<proteinExistence type="predicted"/>
<keyword evidence="1" id="KW-0472">Membrane</keyword>
<dbReference type="EMBL" id="CACVAP010000065">
    <property type="protein sequence ID" value="CAA6812110.1"/>
    <property type="molecule type" value="Genomic_DNA"/>
</dbReference>
<organism evidence="2">
    <name type="scientific">uncultured Sulfurovum sp</name>
    <dbReference type="NCBI Taxonomy" id="269237"/>
    <lineage>
        <taxon>Bacteria</taxon>
        <taxon>Pseudomonadati</taxon>
        <taxon>Campylobacterota</taxon>
        <taxon>Epsilonproteobacteria</taxon>
        <taxon>Campylobacterales</taxon>
        <taxon>Sulfurovaceae</taxon>
        <taxon>Sulfurovum</taxon>
        <taxon>environmental samples</taxon>
    </lineage>
</organism>